<keyword evidence="3" id="KW-0238">DNA-binding</keyword>
<proteinExistence type="predicted"/>
<dbReference type="PRINTS" id="PR00038">
    <property type="entry name" value="HTHLUXR"/>
</dbReference>
<dbReference type="PROSITE" id="PS50110">
    <property type="entry name" value="RESPONSE_REGULATORY"/>
    <property type="match status" value="1"/>
</dbReference>
<dbReference type="PROSITE" id="PS50043">
    <property type="entry name" value="HTH_LUXR_2"/>
    <property type="match status" value="1"/>
</dbReference>
<dbReference type="Pfam" id="PF00072">
    <property type="entry name" value="Response_reg"/>
    <property type="match status" value="1"/>
</dbReference>
<dbReference type="RefSeq" id="WP_149499118.1">
    <property type="nucleotide sequence ID" value="NZ_JAJMQV010000084.1"/>
</dbReference>
<evidence type="ECO:0000256" key="4">
    <source>
        <dbReference type="ARBA" id="ARBA00023163"/>
    </source>
</evidence>
<dbReference type="Pfam" id="PF00196">
    <property type="entry name" value="GerE"/>
    <property type="match status" value="1"/>
</dbReference>
<dbReference type="PANTHER" id="PTHR43214:SF41">
    <property type="entry name" value="NITRATE_NITRITE RESPONSE REGULATOR PROTEIN NARP"/>
    <property type="match status" value="1"/>
</dbReference>
<dbReference type="EMBL" id="JASZZN010000013">
    <property type="protein sequence ID" value="MDM4017307.1"/>
    <property type="molecule type" value="Genomic_DNA"/>
</dbReference>
<dbReference type="CDD" id="cd06170">
    <property type="entry name" value="LuxR_C_like"/>
    <property type="match status" value="1"/>
</dbReference>
<evidence type="ECO:0000256" key="5">
    <source>
        <dbReference type="PROSITE-ProRule" id="PRU00169"/>
    </source>
</evidence>
<feature type="domain" description="HTH luxR-type" evidence="6">
    <location>
        <begin position="147"/>
        <end position="212"/>
    </location>
</feature>
<evidence type="ECO:0000259" key="6">
    <source>
        <dbReference type="PROSITE" id="PS50043"/>
    </source>
</evidence>
<evidence type="ECO:0000256" key="1">
    <source>
        <dbReference type="ARBA" id="ARBA00022553"/>
    </source>
</evidence>
<evidence type="ECO:0000313" key="9">
    <source>
        <dbReference type="Proteomes" id="UP001239462"/>
    </source>
</evidence>
<evidence type="ECO:0000256" key="3">
    <source>
        <dbReference type="ARBA" id="ARBA00023125"/>
    </source>
</evidence>
<dbReference type="InterPro" id="IPR039420">
    <property type="entry name" value="WalR-like"/>
</dbReference>
<dbReference type="Gene3D" id="3.40.50.2300">
    <property type="match status" value="1"/>
</dbReference>
<dbReference type="InterPro" id="IPR058245">
    <property type="entry name" value="NreC/VraR/RcsB-like_REC"/>
</dbReference>
<dbReference type="CDD" id="cd17535">
    <property type="entry name" value="REC_NarL-like"/>
    <property type="match status" value="1"/>
</dbReference>
<evidence type="ECO:0000313" key="8">
    <source>
        <dbReference type="EMBL" id="MDM4017307.1"/>
    </source>
</evidence>
<dbReference type="InterPro" id="IPR011006">
    <property type="entry name" value="CheY-like_superfamily"/>
</dbReference>
<dbReference type="PANTHER" id="PTHR43214">
    <property type="entry name" value="TWO-COMPONENT RESPONSE REGULATOR"/>
    <property type="match status" value="1"/>
</dbReference>
<name>A0ABT7PLC0_9BACT</name>
<keyword evidence="1 5" id="KW-0597">Phosphoprotein</keyword>
<comment type="caution">
    <text evidence="8">The sequence shown here is derived from an EMBL/GenBank/DDBJ whole genome shotgun (WGS) entry which is preliminary data.</text>
</comment>
<dbReference type="InterPro" id="IPR000792">
    <property type="entry name" value="Tscrpt_reg_LuxR_C"/>
</dbReference>
<dbReference type="SUPFAM" id="SSF46894">
    <property type="entry name" value="C-terminal effector domain of the bipartite response regulators"/>
    <property type="match status" value="1"/>
</dbReference>
<feature type="domain" description="Response regulatory" evidence="7">
    <location>
        <begin position="5"/>
        <end position="121"/>
    </location>
</feature>
<keyword evidence="4" id="KW-0804">Transcription</keyword>
<dbReference type="InterPro" id="IPR001789">
    <property type="entry name" value="Sig_transdc_resp-reg_receiver"/>
</dbReference>
<organism evidence="8 9">
    <name type="scientific">Roseiconus lacunae</name>
    <dbReference type="NCBI Taxonomy" id="2605694"/>
    <lineage>
        <taxon>Bacteria</taxon>
        <taxon>Pseudomonadati</taxon>
        <taxon>Planctomycetota</taxon>
        <taxon>Planctomycetia</taxon>
        <taxon>Pirellulales</taxon>
        <taxon>Pirellulaceae</taxon>
        <taxon>Roseiconus</taxon>
    </lineage>
</organism>
<evidence type="ECO:0000259" key="7">
    <source>
        <dbReference type="PROSITE" id="PS50110"/>
    </source>
</evidence>
<keyword evidence="2" id="KW-0805">Transcription regulation</keyword>
<dbReference type="SMART" id="SM00448">
    <property type="entry name" value="REC"/>
    <property type="match status" value="1"/>
</dbReference>
<reference evidence="8 9" key="1">
    <citation type="submission" date="2023-06" db="EMBL/GenBank/DDBJ databases">
        <title>Roseiconus lacunae JC819 isolated from Gulf of Mannar region, Tamil Nadu.</title>
        <authorList>
            <person name="Pk S."/>
            <person name="Ch S."/>
            <person name="Ch V.R."/>
        </authorList>
    </citation>
    <scope>NUCLEOTIDE SEQUENCE [LARGE SCALE GENOMIC DNA]</scope>
    <source>
        <strain evidence="8 9">JC819</strain>
    </source>
</reference>
<accession>A0ABT7PLC0</accession>
<sequence length="218" mass="24292">MAPIRFLVLDDHQLIRLGVRAAIAQHDHWEIAVTAATLAEGMRALEETPFDFAIVDLGLPDGSGLEFIAQARILRPDVKILVSSMRDAHLFAHRCIAQGAHGYIAKQETDVNIDRAIQTILDGEIYLSPSLEPCENNGAPQSTTGIMFQEISKLSKRELSVFELIGQGYSTKLISEQMGVKTKTVDSYRERIKNKLELSSTSELLHYATRWIVSIEES</sequence>
<dbReference type="Proteomes" id="UP001239462">
    <property type="component" value="Unassembled WGS sequence"/>
</dbReference>
<protein>
    <submittedName>
        <fullName evidence="8">Response regulator transcription factor</fullName>
    </submittedName>
</protein>
<feature type="modified residue" description="4-aspartylphosphate" evidence="5">
    <location>
        <position position="56"/>
    </location>
</feature>
<dbReference type="InterPro" id="IPR016032">
    <property type="entry name" value="Sig_transdc_resp-reg_C-effctor"/>
</dbReference>
<gene>
    <name evidence="8" type="ORF">QTN89_17805</name>
</gene>
<dbReference type="SMART" id="SM00421">
    <property type="entry name" value="HTH_LUXR"/>
    <property type="match status" value="1"/>
</dbReference>
<keyword evidence="9" id="KW-1185">Reference proteome</keyword>
<dbReference type="SUPFAM" id="SSF52172">
    <property type="entry name" value="CheY-like"/>
    <property type="match status" value="1"/>
</dbReference>
<evidence type="ECO:0000256" key="2">
    <source>
        <dbReference type="ARBA" id="ARBA00023015"/>
    </source>
</evidence>
<dbReference type="PROSITE" id="PS00622">
    <property type="entry name" value="HTH_LUXR_1"/>
    <property type="match status" value="1"/>
</dbReference>